<protein>
    <recommendedName>
        <fullName evidence="2">DNA ligase (ATP)</fullName>
        <ecNumber evidence="2">6.5.1.1</ecNumber>
    </recommendedName>
</protein>
<dbReference type="GO" id="GO:0003910">
    <property type="term" value="F:DNA ligase (ATP) activity"/>
    <property type="evidence" value="ECO:0007669"/>
    <property type="project" value="UniProtKB-EC"/>
</dbReference>
<dbReference type="EC" id="6.5.1.1" evidence="2"/>
<dbReference type="Gene3D" id="3.30.1490.70">
    <property type="match status" value="1"/>
</dbReference>
<evidence type="ECO:0000313" key="7">
    <source>
        <dbReference type="EMBL" id="UUR07155.1"/>
    </source>
</evidence>
<dbReference type="PANTHER" id="PTHR45674:SF4">
    <property type="entry name" value="DNA LIGASE 1"/>
    <property type="match status" value="1"/>
</dbReference>
<keyword evidence="3 7" id="KW-0436">Ligase</keyword>
<evidence type="ECO:0000313" key="8">
    <source>
        <dbReference type="Proteomes" id="UP000831921"/>
    </source>
</evidence>
<comment type="catalytic activity">
    <reaction evidence="4">
        <text>ATP + (deoxyribonucleotide)n-3'-hydroxyl + 5'-phospho-(deoxyribonucleotide)m = (deoxyribonucleotide)n+m + AMP + diphosphate.</text>
        <dbReference type="EC" id="6.5.1.1"/>
    </reaction>
</comment>
<dbReference type="InterPro" id="IPR050191">
    <property type="entry name" value="ATP-dep_DNA_ligase"/>
</dbReference>
<dbReference type="PANTHER" id="PTHR45674">
    <property type="entry name" value="DNA LIGASE 1/3 FAMILY MEMBER"/>
    <property type="match status" value="1"/>
</dbReference>
<evidence type="ECO:0000256" key="1">
    <source>
        <dbReference type="ARBA" id="ARBA00007572"/>
    </source>
</evidence>
<dbReference type="NCBIfam" id="NF006078">
    <property type="entry name" value="PRK08224.1"/>
    <property type="match status" value="1"/>
</dbReference>
<dbReference type="Proteomes" id="UP000831921">
    <property type="component" value="Chromosome"/>
</dbReference>
<dbReference type="RefSeq" id="WP_249454716.1">
    <property type="nucleotide sequence ID" value="NZ_CP097253.1"/>
</dbReference>
<evidence type="ECO:0000256" key="3">
    <source>
        <dbReference type="ARBA" id="ARBA00022598"/>
    </source>
</evidence>
<dbReference type="Gene3D" id="2.40.50.140">
    <property type="entry name" value="Nucleic acid-binding proteins"/>
    <property type="match status" value="1"/>
</dbReference>
<comment type="similarity">
    <text evidence="1">Belongs to the ATP-dependent DNA ligase family.</text>
</comment>
<gene>
    <name evidence="7" type="ORF">M1K48_09355</name>
</gene>
<reference evidence="7 8" key="1">
    <citation type="submission" date="2022-05" db="EMBL/GenBank/DDBJ databases">
        <title>S8-45 Sphingomonas ultraviolaceadurans.</title>
        <authorList>
            <person name="Liu Y."/>
        </authorList>
    </citation>
    <scope>NUCLEOTIDE SEQUENCE [LARGE SCALE GENOMIC DNA]</scope>
    <source>
        <strain evidence="7 8">S8-45</strain>
    </source>
</reference>
<dbReference type="Gene3D" id="3.30.470.30">
    <property type="entry name" value="DNA ligase/mRNA capping enzyme"/>
    <property type="match status" value="1"/>
</dbReference>
<evidence type="ECO:0000259" key="6">
    <source>
        <dbReference type="Pfam" id="PF04679"/>
    </source>
</evidence>
<feature type="domain" description="ATP-dependent DNA ligase family profile" evidence="5">
    <location>
        <begin position="18"/>
        <end position="194"/>
    </location>
</feature>
<dbReference type="SUPFAM" id="SSF56091">
    <property type="entry name" value="DNA ligase/mRNA capping enzyme, catalytic domain"/>
    <property type="match status" value="1"/>
</dbReference>
<evidence type="ECO:0000256" key="4">
    <source>
        <dbReference type="ARBA" id="ARBA00034003"/>
    </source>
</evidence>
<dbReference type="InterPro" id="IPR044117">
    <property type="entry name" value="OBF_LigC-like"/>
</dbReference>
<organism evidence="7 8">
    <name type="scientific">Sphingomonas glaciei</name>
    <dbReference type="NCBI Taxonomy" id="2938948"/>
    <lineage>
        <taxon>Bacteria</taxon>
        <taxon>Pseudomonadati</taxon>
        <taxon>Pseudomonadota</taxon>
        <taxon>Alphaproteobacteria</taxon>
        <taxon>Sphingomonadales</taxon>
        <taxon>Sphingomonadaceae</taxon>
        <taxon>Sphingomonas</taxon>
    </lineage>
</organism>
<dbReference type="InterPro" id="IPR012309">
    <property type="entry name" value="DNA_ligase_ATP-dep_C"/>
</dbReference>
<dbReference type="InterPro" id="IPR012310">
    <property type="entry name" value="DNA_ligase_ATP-dep_cent"/>
</dbReference>
<evidence type="ECO:0000259" key="5">
    <source>
        <dbReference type="Pfam" id="PF01068"/>
    </source>
</evidence>
<dbReference type="SUPFAM" id="SSF50249">
    <property type="entry name" value="Nucleic acid-binding proteins"/>
    <property type="match status" value="1"/>
</dbReference>
<dbReference type="Pfam" id="PF01068">
    <property type="entry name" value="DNA_ligase_A_M"/>
    <property type="match status" value="1"/>
</dbReference>
<accession>A0ABY5MTW2</accession>
<keyword evidence="8" id="KW-1185">Reference proteome</keyword>
<dbReference type="InterPro" id="IPR044119">
    <property type="entry name" value="Adenylation_LigC-like"/>
</dbReference>
<dbReference type="Pfam" id="PF04679">
    <property type="entry name" value="DNA_ligase_A_C"/>
    <property type="match status" value="1"/>
</dbReference>
<proteinExistence type="inferred from homology"/>
<name>A0ABY5MTW2_9SPHN</name>
<evidence type="ECO:0000256" key="2">
    <source>
        <dbReference type="ARBA" id="ARBA00012727"/>
    </source>
</evidence>
<dbReference type="InterPro" id="IPR012340">
    <property type="entry name" value="NA-bd_OB-fold"/>
</dbReference>
<feature type="domain" description="DNA ligase ATP-dependent C-terminal" evidence="6">
    <location>
        <begin position="212"/>
        <end position="312"/>
    </location>
</feature>
<dbReference type="CDD" id="cd07970">
    <property type="entry name" value="OBF_DNA_ligase_LigC"/>
    <property type="match status" value="1"/>
</dbReference>
<dbReference type="CDD" id="cd07905">
    <property type="entry name" value="Adenylation_DNA_ligase_LigC"/>
    <property type="match status" value="1"/>
</dbReference>
<dbReference type="EMBL" id="CP097253">
    <property type="protein sequence ID" value="UUR07155.1"/>
    <property type="molecule type" value="Genomic_DNA"/>
</dbReference>
<sequence>MTAPATMEALLVEELPSGPEWRYEPKWDGFRCLAVRTDGEVQLWSRSGKPLGRYFPEVEALIGGLPAGDFTLDGELIIETQDGLSFDALSQRLHPAESRVRKLSAETPALFMAFDLLRWRQDELATAPLAKRRGALERLIAQAKAPSLLLSPQTADIETARRWLERSGGALDGVVAKKGDEPYRAGERAMLKIKRYRSADCVVGGYRSDAKGGGVASLLLGLYGDDGLLHHVGFCSGFKAAEKRAWAGELAPLEGGEGFSGNRPDKASRWSRERTSEWVPLRPELVVEVLYDQVTNGRFRHGARLLRRRPDKGADQCRCEQLRHPLSTAGLAELLHNG</sequence>